<dbReference type="GO" id="GO:0016853">
    <property type="term" value="F:isomerase activity"/>
    <property type="evidence" value="ECO:0007669"/>
    <property type="project" value="UniProtKB-KW"/>
</dbReference>
<keyword evidence="1" id="KW-0413">Isomerase</keyword>
<proteinExistence type="inferred from homology"/>
<name>A0A1Z1EDS1_ESCAL</name>
<evidence type="ECO:0000313" key="3">
    <source>
        <dbReference type="EMBL" id="ARO73141.1"/>
    </source>
</evidence>
<feature type="domain" description="UDP-N-acetylglucosamine 2-epimerase" evidence="2">
    <location>
        <begin position="38"/>
        <end position="368"/>
    </location>
</feature>
<dbReference type="Gene3D" id="3.40.50.2000">
    <property type="entry name" value="Glycogen Phosphorylase B"/>
    <property type="match status" value="2"/>
</dbReference>
<sequence length="383" mass="43962">MVQTMQMNNKMKIVTIVGTRPEIIRLSRVISRLDECSEHILVHTGQNYDYELNQIFFNDLNIRMPDVFLECAGNTSAETIANVISKSDQLLGELKPEAVLILGDTNSALSAISAKRRKIPIFHMEAGNRCFDLRVPEEINRKIVDHISDINLPYSAIAREHLLREGLNPDLIIKTGSPMDEVLSYYADKIDSSLSLQQLNVEENKYFLVSVHREENVDYDVNIHKFVVLLNTLAEKYSLPIIVSTHPRTRKKIESLKLNFSPLVQLMRPLGFSDYVKLQKNAKVVLSDSGTITEESSILDFPAINIREAHERPEGFEEASVMFTGMNVERILQVIEILEKQTKGDKRILRKVYDYDAPNVSEKIVRIIYSYTDYVNRVVWKKY</sequence>
<dbReference type="PANTHER" id="PTHR43174">
    <property type="entry name" value="UDP-N-ACETYLGLUCOSAMINE 2-EPIMERASE"/>
    <property type="match status" value="1"/>
</dbReference>
<dbReference type="EMBL" id="KY574574">
    <property type="protein sequence ID" value="ARO73141.1"/>
    <property type="molecule type" value="Genomic_DNA"/>
</dbReference>
<reference evidence="3" key="1">
    <citation type="journal article" date="2017" name="Carbohydr. Res.">
        <title>Structures and gene clusters of the O-antigens of Escherichia albertii O3, O4, O6, and O7.</title>
        <authorList>
            <person name="Naumenko O.I."/>
            <person name="Zheng H."/>
            <person name="Senchenkova S.N."/>
            <person name="Wang H."/>
            <person name="Li Q."/>
            <person name="Shashkov A.S."/>
            <person name="Wang J."/>
            <person name="Knirel Y.A."/>
            <person name="Xiong Y."/>
        </authorList>
    </citation>
    <scope>NUCLEOTIDE SEQUENCE</scope>
    <source>
        <strain evidence="3">SP140724</strain>
    </source>
</reference>
<dbReference type="SUPFAM" id="SSF53756">
    <property type="entry name" value="UDP-Glycosyltransferase/glycogen phosphorylase"/>
    <property type="match status" value="1"/>
</dbReference>
<dbReference type="Pfam" id="PF02350">
    <property type="entry name" value="Epimerase_2"/>
    <property type="match status" value="1"/>
</dbReference>
<organism evidence="3">
    <name type="scientific">Escherichia albertii</name>
    <dbReference type="NCBI Taxonomy" id="208962"/>
    <lineage>
        <taxon>Bacteria</taxon>
        <taxon>Pseudomonadati</taxon>
        <taxon>Pseudomonadota</taxon>
        <taxon>Gammaproteobacteria</taxon>
        <taxon>Enterobacterales</taxon>
        <taxon>Enterobacteriaceae</taxon>
        <taxon>Escherichia</taxon>
    </lineage>
</organism>
<evidence type="ECO:0000259" key="2">
    <source>
        <dbReference type="Pfam" id="PF02350"/>
    </source>
</evidence>
<dbReference type="InterPro" id="IPR029767">
    <property type="entry name" value="WecB-like"/>
</dbReference>
<dbReference type="NCBIfam" id="TIGR00236">
    <property type="entry name" value="wecB"/>
    <property type="match status" value="1"/>
</dbReference>
<comment type="similarity">
    <text evidence="1">Belongs to the UDP-N-acetylglucosamine 2-epimerase family.</text>
</comment>
<dbReference type="InterPro" id="IPR003331">
    <property type="entry name" value="UDP_GlcNAc_Epimerase_2_dom"/>
</dbReference>
<evidence type="ECO:0000256" key="1">
    <source>
        <dbReference type="RuleBase" id="RU003513"/>
    </source>
</evidence>
<dbReference type="AlphaFoldDB" id="A0A1Z1EDS1"/>
<accession>A0A1Z1EDS1</accession>
<dbReference type="CDD" id="cd03786">
    <property type="entry name" value="GTB_UDP-GlcNAc_2-Epimerase"/>
    <property type="match status" value="1"/>
</dbReference>
<dbReference type="PANTHER" id="PTHR43174:SF1">
    <property type="entry name" value="UDP-N-ACETYLGLUCOSAMINE 2-EPIMERASE"/>
    <property type="match status" value="1"/>
</dbReference>
<protein>
    <submittedName>
        <fullName evidence="3">UDP-N-acetylglucosamine 2-epimerase</fullName>
    </submittedName>
</protein>